<name>A0A1C7NRH9_9FUNG</name>
<dbReference type="GO" id="GO:0000776">
    <property type="term" value="C:kinetochore"/>
    <property type="evidence" value="ECO:0007669"/>
    <property type="project" value="InterPro"/>
</dbReference>
<reference evidence="1 2" key="1">
    <citation type="submission" date="2016-03" db="EMBL/GenBank/DDBJ databases">
        <title>Choanephora cucurbitarum.</title>
        <authorList>
            <person name="Min B."/>
            <person name="Park H."/>
            <person name="Park J.-H."/>
            <person name="Shin H.-D."/>
            <person name="Choi I.-G."/>
        </authorList>
    </citation>
    <scope>NUCLEOTIDE SEQUENCE [LARGE SCALE GENOMIC DNA]</scope>
    <source>
        <strain evidence="1 2">KUS-F28377</strain>
    </source>
</reference>
<sequence>MNSQTTKDRLASESRDLLAIRDLLDVYCQKVVDKELPSATSDLRRKRVLLEPKLKESMDKIISSLAECLSIVDFEGDIDSTSFNRTEPVDENLKQKVKDKQQELDNTLSKAIEMRNTYPKKQLNIALEICAAARQEIDKVEYKIVSQEQSTIDTIEVTDNTVEAYRDAIRLSKNIIKKTQYLPEKIETILDILE</sequence>
<dbReference type="Pfam" id="PF08641">
    <property type="entry name" value="Mis14"/>
    <property type="match status" value="1"/>
</dbReference>
<dbReference type="Proteomes" id="UP000093000">
    <property type="component" value="Unassembled WGS sequence"/>
</dbReference>
<evidence type="ECO:0000313" key="2">
    <source>
        <dbReference type="Proteomes" id="UP000093000"/>
    </source>
</evidence>
<dbReference type="OrthoDB" id="2237582at2759"/>
<comment type="caution">
    <text evidence="1">The sequence shown here is derived from an EMBL/GenBank/DDBJ whole genome shotgun (WGS) entry which is preliminary data.</text>
</comment>
<organism evidence="1 2">
    <name type="scientific">Choanephora cucurbitarum</name>
    <dbReference type="NCBI Taxonomy" id="101091"/>
    <lineage>
        <taxon>Eukaryota</taxon>
        <taxon>Fungi</taxon>
        <taxon>Fungi incertae sedis</taxon>
        <taxon>Mucoromycota</taxon>
        <taxon>Mucoromycotina</taxon>
        <taxon>Mucoromycetes</taxon>
        <taxon>Mucorales</taxon>
        <taxon>Mucorineae</taxon>
        <taxon>Choanephoraceae</taxon>
        <taxon>Choanephoroideae</taxon>
        <taxon>Choanephora</taxon>
    </lineage>
</organism>
<dbReference type="AlphaFoldDB" id="A0A1C7NRH9"/>
<dbReference type="InterPro" id="IPR013950">
    <property type="entry name" value="Mis14/Nsl1"/>
</dbReference>
<proteinExistence type="predicted"/>
<accession>A0A1C7NRH9</accession>
<dbReference type="GO" id="GO:0000070">
    <property type="term" value="P:mitotic sister chromatid segregation"/>
    <property type="evidence" value="ECO:0007669"/>
    <property type="project" value="InterPro"/>
</dbReference>
<keyword evidence="2" id="KW-1185">Reference proteome</keyword>
<gene>
    <name evidence="1" type="ORF">A0J61_00257</name>
</gene>
<dbReference type="EMBL" id="LUGH01000005">
    <property type="protein sequence ID" value="OBZ91703.1"/>
    <property type="molecule type" value="Genomic_DNA"/>
</dbReference>
<evidence type="ECO:0000313" key="1">
    <source>
        <dbReference type="EMBL" id="OBZ91703.1"/>
    </source>
</evidence>
<protein>
    <submittedName>
        <fullName evidence="1">Uncharacterized protein</fullName>
    </submittedName>
</protein>
<dbReference type="InParanoid" id="A0A1C7NRH9"/>